<accession>A0A388MEP8</accession>
<name>A0A388MEP8_CHABU</name>
<comment type="caution">
    <text evidence="3">The sequence shown here is derived from an EMBL/GenBank/DDBJ whole genome shotgun (WGS) entry which is preliminary data.</text>
</comment>
<keyword evidence="4" id="KW-1185">Reference proteome</keyword>
<protein>
    <submittedName>
        <fullName evidence="3">Uncharacterized protein</fullName>
    </submittedName>
</protein>
<organism evidence="3 4">
    <name type="scientific">Chara braunii</name>
    <name type="common">Braun's stonewort</name>
    <dbReference type="NCBI Taxonomy" id="69332"/>
    <lineage>
        <taxon>Eukaryota</taxon>
        <taxon>Viridiplantae</taxon>
        <taxon>Streptophyta</taxon>
        <taxon>Charophyceae</taxon>
        <taxon>Charales</taxon>
        <taxon>Characeae</taxon>
        <taxon>Chara</taxon>
    </lineage>
</organism>
<feature type="compositionally biased region" description="Basic residues" evidence="2">
    <location>
        <begin position="458"/>
        <end position="476"/>
    </location>
</feature>
<feature type="compositionally biased region" description="Gly residues" evidence="2">
    <location>
        <begin position="477"/>
        <end position="506"/>
    </location>
</feature>
<dbReference type="Gramene" id="GBG93037">
    <property type="protein sequence ID" value="GBG93037"/>
    <property type="gene ID" value="CBR_g58305"/>
</dbReference>
<feature type="coiled-coil region" evidence="1">
    <location>
        <begin position="78"/>
        <end position="105"/>
    </location>
</feature>
<evidence type="ECO:0000256" key="1">
    <source>
        <dbReference type="SAM" id="Coils"/>
    </source>
</evidence>
<dbReference type="AlphaFoldDB" id="A0A388MEP8"/>
<feature type="compositionally biased region" description="Basic and acidic residues" evidence="2">
    <location>
        <begin position="187"/>
        <end position="203"/>
    </location>
</feature>
<proteinExistence type="predicted"/>
<dbReference type="EMBL" id="BFEA01001209">
    <property type="protein sequence ID" value="GBG93037.1"/>
    <property type="molecule type" value="Genomic_DNA"/>
</dbReference>
<feature type="region of interest" description="Disordered" evidence="2">
    <location>
        <begin position="455"/>
        <end position="512"/>
    </location>
</feature>
<sequence length="581" mass="65268">MGEGLNVKPLEWYDQYAYSSDRIQETEEERDTFLAKLASIDDQKEKDLMLEEKCAKLHSKILAAKRQELEERKILQIGARLQKELQEQKNKQIATEEKLALLTETVLHTKQEVATINRTLQKVETNQYEFEGIWNTFLEKFAKDVDRHIKSYIEKLDNHITQTFTPAVIERIVKGSGGGGGDGDGDGDGRDDKKGKGVQREEGARQINKIKVKIPWTYTGKKYESVLHWIAAVESYVYGQRIPYWDRVLMASSCMGGDAMSFAISLQKEAGCSSMVEYSQQNRIEDFLKAVIERFQDKNLARRTKILILNLPDRKWKSTSALKATMDELLQCNEHGLTPTQILNSFARALPNPLRTQLYPRTKEEGMTYEKFNKIALDHAGFLAEANYCHYRKDLQAGKKWQNRTISGSIPGKDNILLTFEKAGVVTLSWDQVDYGLEEGPNGLVAKEGSYAAVAARRGGRQGRGRGRGRGGRGRGGRGPGIQRGGGEGSYYTGGRGNGPSQGGRGSDSAWGRGSGTWYNKWDKPYPPHPGVPKGEPWKKLGITEKVWQERKVVDQCLKCGDPDDIVPYCRDYKVAKGSSL</sequence>
<gene>
    <name evidence="3" type="ORF">CBR_g58305</name>
</gene>
<keyword evidence="1" id="KW-0175">Coiled coil</keyword>
<dbReference type="Proteomes" id="UP000265515">
    <property type="component" value="Unassembled WGS sequence"/>
</dbReference>
<evidence type="ECO:0000313" key="4">
    <source>
        <dbReference type="Proteomes" id="UP000265515"/>
    </source>
</evidence>
<evidence type="ECO:0000313" key="3">
    <source>
        <dbReference type="EMBL" id="GBG93037.1"/>
    </source>
</evidence>
<feature type="region of interest" description="Disordered" evidence="2">
    <location>
        <begin position="175"/>
        <end position="203"/>
    </location>
</feature>
<evidence type="ECO:0000256" key="2">
    <source>
        <dbReference type="SAM" id="MobiDB-lite"/>
    </source>
</evidence>
<reference evidence="3 4" key="1">
    <citation type="journal article" date="2018" name="Cell">
        <title>The Chara Genome: Secondary Complexity and Implications for Plant Terrestrialization.</title>
        <authorList>
            <person name="Nishiyama T."/>
            <person name="Sakayama H."/>
            <person name="Vries J.D."/>
            <person name="Buschmann H."/>
            <person name="Saint-Marcoux D."/>
            <person name="Ullrich K.K."/>
            <person name="Haas F.B."/>
            <person name="Vanderstraeten L."/>
            <person name="Becker D."/>
            <person name="Lang D."/>
            <person name="Vosolsobe S."/>
            <person name="Rombauts S."/>
            <person name="Wilhelmsson P.K.I."/>
            <person name="Janitza P."/>
            <person name="Kern R."/>
            <person name="Heyl A."/>
            <person name="Rumpler F."/>
            <person name="Villalobos L.I.A.C."/>
            <person name="Clay J.M."/>
            <person name="Skokan R."/>
            <person name="Toyoda A."/>
            <person name="Suzuki Y."/>
            <person name="Kagoshima H."/>
            <person name="Schijlen E."/>
            <person name="Tajeshwar N."/>
            <person name="Catarino B."/>
            <person name="Hetherington A.J."/>
            <person name="Saltykova A."/>
            <person name="Bonnot C."/>
            <person name="Breuninger H."/>
            <person name="Symeonidi A."/>
            <person name="Radhakrishnan G.V."/>
            <person name="Van Nieuwerburgh F."/>
            <person name="Deforce D."/>
            <person name="Chang C."/>
            <person name="Karol K.G."/>
            <person name="Hedrich R."/>
            <person name="Ulvskov P."/>
            <person name="Glockner G."/>
            <person name="Delwiche C.F."/>
            <person name="Petrasek J."/>
            <person name="Van de Peer Y."/>
            <person name="Friml J."/>
            <person name="Beilby M."/>
            <person name="Dolan L."/>
            <person name="Kohara Y."/>
            <person name="Sugano S."/>
            <person name="Fujiyama A."/>
            <person name="Delaux P.-M."/>
            <person name="Quint M."/>
            <person name="TheiBen G."/>
            <person name="Hagemann M."/>
            <person name="Harholt J."/>
            <person name="Dunand C."/>
            <person name="Zachgo S."/>
            <person name="Langdale J."/>
            <person name="Maumus F."/>
            <person name="Straeten D.V.D."/>
            <person name="Gould S.B."/>
            <person name="Rensing S.A."/>
        </authorList>
    </citation>
    <scope>NUCLEOTIDE SEQUENCE [LARGE SCALE GENOMIC DNA]</scope>
    <source>
        <strain evidence="3 4">S276</strain>
    </source>
</reference>